<protein>
    <recommendedName>
        <fullName evidence="3">Methyltransferase type 11 domain-containing protein</fullName>
    </recommendedName>
</protein>
<sequence length="313" mass="36574">MINFIKISDFPKYFTCPYCPRNGKTSLQVIKNGVHCQKCQRKFLIRNHILEFVINKELDSETKRELKGNSYPLTKKNIEHYANKDKWSAYYNHFVNQKFEYLLKFLDSIHMGGIISLGSGHGFELKEILKRKKFNLVFSSDLAYAATSIVPVTLKDYNVDLGLFTSDLNHTPVIPNNDMPILIYEALHHTGDIHFTVEELLKRKFKNILFVEPTTNFLIKILAKFNLAQRVEYSGLKPDFLDIDILKKLSKKYNYNLKIRTLWDIPEDYFRVICKRDSLLQTILLKFIDIFSQVGNVFQFGSFAVVSLEQSKY</sequence>
<evidence type="ECO:0000313" key="2">
    <source>
        <dbReference type="Proteomes" id="UP000177382"/>
    </source>
</evidence>
<gene>
    <name evidence="1" type="ORF">A2V97_00860</name>
</gene>
<name>A0A1F7XKR3_9BACT</name>
<dbReference type="STRING" id="1802485.A2V97_00860"/>
<comment type="caution">
    <text evidence="1">The sequence shown here is derived from an EMBL/GenBank/DDBJ whole genome shotgun (WGS) entry which is preliminary data.</text>
</comment>
<dbReference type="EMBL" id="MGFX01000002">
    <property type="protein sequence ID" value="OGM15580.1"/>
    <property type="molecule type" value="Genomic_DNA"/>
</dbReference>
<dbReference type="AlphaFoldDB" id="A0A1F7XKR3"/>
<organism evidence="1 2">
    <name type="scientific">Candidatus Woesebacteria bacterium RBG_16_42_24</name>
    <dbReference type="NCBI Taxonomy" id="1802485"/>
    <lineage>
        <taxon>Bacteria</taxon>
        <taxon>Candidatus Woeseibacteriota</taxon>
    </lineage>
</organism>
<evidence type="ECO:0000313" key="1">
    <source>
        <dbReference type="EMBL" id="OGM15580.1"/>
    </source>
</evidence>
<reference evidence="1 2" key="1">
    <citation type="journal article" date="2016" name="Nat. Commun.">
        <title>Thousands of microbial genomes shed light on interconnected biogeochemical processes in an aquifer system.</title>
        <authorList>
            <person name="Anantharaman K."/>
            <person name="Brown C.T."/>
            <person name="Hug L.A."/>
            <person name="Sharon I."/>
            <person name="Castelle C.J."/>
            <person name="Probst A.J."/>
            <person name="Thomas B.C."/>
            <person name="Singh A."/>
            <person name="Wilkins M.J."/>
            <person name="Karaoz U."/>
            <person name="Brodie E.L."/>
            <person name="Williams K.H."/>
            <person name="Hubbard S.S."/>
            <person name="Banfield J.F."/>
        </authorList>
    </citation>
    <scope>NUCLEOTIDE SEQUENCE [LARGE SCALE GENOMIC DNA]</scope>
</reference>
<accession>A0A1F7XKR3</accession>
<dbReference type="Proteomes" id="UP000177382">
    <property type="component" value="Unassembled WGS sequence"/>
</dbReference>
<evidence type="ECO:0008006" key="3">
    <source>
        <dbReference type="Google" id="ProtNLM"/>
    </source>
</evidence>
<proteinExistence type="predicted"/>